<dbReference type="Pfam" id="PF13923">
    <property type="entry name" value="zf-C3HC4_2"/>
    <property type="match status" value="1"/>
</dbReference>
<feature type="compositionally biased region" description="Basic residues" evidence="7">
    <location>
        <begin position="567"/>
        <end position="580"/>
    </location>
</feature>
<protein>
    <submittedName>
        <fullName evidence="12">Putative zinc finger, CCHC-type, Zinc finger, RING/FYVE/PHD-type, DWNN domain protein</fullName>
    </submittedName>
    <submittedName>
        <fullName evidence="11">Transcription factor interactor and regulator CCHC(Zn) family</fullName>
    </submittedName>
</protein>
<feature type="compositionally biased region" description="Basic and acidic residues" evidence="7">
    <location>
        <begin position="456"/>
        <end position="479"/>
    </location>
</feature>
<feature type="region of interest" description="Disordered" evidence="7">
    <location>
        <begin position="437"/>
        <end position="630"/>
    </location>
</feature>
<accession>A0A251TYB3</accession>
<feature type="region of interest" description="Disordered" evidence="7">
    <location>
        <begin position="302"/>
        <end position="327"/>
    </location>
</feature>
<evidence type="ECO:0000256" key="7">
    <source>
        <dbReference type="SAM" id="MobiDB-lite"/>
    </source>
</evidence>
<evidence type="ECO:0000256" key="6">
    <source>
        <dbReference type="PROSITE-ProRule" id="PRU00047"/>
    </source>
</evidence>
<dbReference type="InterPro" id="IPR001841">
    <property type="entry name" value="Znf_RING"/>
</dbReference>
<reference evidence="11 13" key="1">
    <citation type="journal article" date="2017" name="Nature">
        <title>The sunflower genome provides insights into oil metabolism, flowering and Asterid evolution.</title>
        <authorList>
            <person name="Badouin H."/>
            <person name="Gouzy J."/>
            <person name="Grassa C.J."/>
            <person name="Murat F."/>
            <person name="Staton S.E."/>
            <person name="Cottret L."/>
            <person name="Lelandais-Briere C."/>
            <person name="Owens G.L."/>
            <person name="Carrere S."/>
            <person name="Mayjonade B."/>
            <person name="Legrand L."/>
            <person name="Gill N."/>
            <person name="Kane N.C."/>
            <person name="Bowers J.E."/>
            <person name="Hubner S."/>
            <person name="Bellec A."/>
            <person name="Berard A."/>
            <person name="Berges H."/>
            <person name="Blanchet N."/>
            <person name="Boniface M.C."/>
            <person name="Brunel D."/>
            <person name="Catrice O."/>
            <person name="Chaidir N."/>
            <person name="Claudel C."/>
            <person name="Donnadieu C."/>
            <person name="Faraut T."/>
            <person name="Fievet G."/>
            <person name="Helmstetter N."/>
            <person name="King M."/>
            <person name="Knapp S.J."/>
            <person name="Lai Z."/>
            <person name="Le Paslier M.C."/>
            <person name="Lippi Y."/>
            <person name="Lorenzon L."/>
            <person name="Mandel J.R."/>
            <person name="Marage G."/>
            <person name="Marchand G."/>
            <person name="Marquand E."/>
            <person name="Bret-Mestries E."/>
            <person name="Morien E."/>
            <person name="Nambeesan S."/>
            <person name="Nguyen T."/>
            <person name="Pegot-Espagnet P."/>
            <person name="Pouilly N."/>
            <person name="Raftis F."/>
            <person name="Sallet E."/>
            <person name="Schiex T."/>
            <person name="Thomas J."/>
            <person name="Vandecasteele C."/>
            <person name="Vares D."/>
            <person name="Vear F."/>
            <person name="Vautrin S."/>
            <person name="Crespi M."/>
            <person name="Mangin B."/>
            <person name="Burke J.M."/>
            <person name="Salse J."/>
            <person name="Munos S."/>
            <person name="Vincourt P."/>
            <person name="Rieseberg L.H."/>
            <person name="Langlade N.B."/>
        </authorList>
    </citation>
    <scope>NUCLEOTIDE SEQUENCE [LARGE SCALE GENOMIC DNA]</scope>
    <source>
        <strain evidence="13">cv. SF193</strain>
        <tissue evidence="11">Leaves</tissue>
    </source>
</reference>
<keyword evidence="13" id="KW-1185">Reference proteome</keyword>
<dbReference type="CDD" id="cd16620">
    <property type="entry name" value="vRING-HC-C4C4_RBBP6"/>
    <property type="match status" value="1"/>
</dbReference>
<organism evidence="12 13">
    <name type="scientific">Helianthus annuus</name>
    <name type="common">Common sunflower</name>
    <dbReference type="NCBI Taxonomy" id="4232"/>
    <lineage>
        <taxon>Eukaryota</taxon>
        <taxon>Viridiplantae</taxon>
        <taxon>Streptophyta</taxon>
        <taxon>Embryophyta</taxon>
        <taxon>Tracheophyta</taxon>
        <taxon>Spermatophyta</taxon>
        <taxon>Magnoliopsida</taxon>
        <taxon>eudicotyledons</taxon>
        <taxon>Gunneridae</taxon>
        <taxon>Pentapetalae</taxon>
        <taxon>asterids</taxon>
        <taxon>campanulids</taxon>
        <taxon>Asterales</taxon>
        <taxon>Asteraceae</taxon>
        <taxon>Asteroideae</taxon>
        <taxon>Heliantheae alliance</taxon>
        <taxon>Heliantheae</taxon>
        <taxon>Helianthus</taxon>
    </lineage>
</organism>
<dbReference type="Pfam" id="PF08783">
    <property type="entry name" value="DWNN"/>
    <property type="match status" value="1"/>
</dbReference>
<dbReference type="OMA" id="NDRRDHC"/>
<dbReference type="EMBL" id="MNCJ02000321">
    <property type="protein sequence ID" value="KAF5802603.1"/>
    <property type="molecule type" value="Genomic_DNA"/>
</dbReference>
<dbReference type="GO" id="GO:0061630">
    <property type="term" value="F:ubiquitin protein ligase activity"/>
    <property type="evidence" value="ECO:0000318"/>
    <property type="project" value="GO_Central"/>
</dbReference>
<dbReference type="AlphaFoldDB" id="A0A251TYB3"/>
<evidence type="ECO:0000313" key="13">
    <source>
        <dbReference type="Proteomes" id="UP000215914"/>
    </source>
</evidence>
<evidence type="ECO:0000313" key="12">
    <source>
        <dbReference type="EMBL" id="OTG15566.1"/>
    </source>
</evidence>
<sequence>MSIRFKFRSSVNFDSIEIDGGKPYISVFDLRSKILQQKKINAVCHKDFDLVFLDHVTGQEYNDDEFKIPSGSSVIIKRVPAEPVLRHHKPKASELREDVPKGMDHNKPEEIVLENNLAPEDREHIKLEKVADAKSIDWQKVDLPSELRCPICVTYFKEAVMIPCCQHSFCKKCICEVLPVTSRCPKCSSTKYRVEHLLPNLSLRHAIEHFIESQILATAPESDLQKYVPDEESGIQGKEISPVTKRKLDMLCSTSAMDKGSNQNMADSVHESLMRKILEGTGFHADSQGENQPVLPQVCMHDEADSTSRKRGPFVSSGGGDRNYAVENRNKKSGRTCYKCGSPGHFIRDCPIASIEHPMLHTADIGDHMFQGGMSGYAMPYWNAAAFPYVNPYMYMYGSYPGMVPFNSTMAPVTPYGVPPYVPSTYGSLHVPSGVTRTRGMAPVGSRAEQPFRYSENFERENSDSRVKCSHERRQRSSDYEDNGIQNRHDYHEPDRSSDYKSHRDRGTVPSNSEGSHGRKSLKDHQKMKSGHTRYEKRSHGSNHTDRSVSGIEDVYSGNNRSDEARHKKYHHESSRRHHSSREQSDSDCSYSRHQIKKENYVKTRQMEDRKKMMTDSDDDYRHNKRKRVH</sequence>
<dbReference type="InterPro" id="IPR036875">
    <property type="entry name" value="Znf_CCHC_sf"/>
</dbReference>
<dbReference type="Gene3D" id="4.10.60.10">
    <property type="entry name" value="Zinc finger, CCHC-type"/>
    <property type="match status" value="1"/>
</dbReference>
<keyword evidence="4" id="KW-0862">Zinc</keyword>
<evidence type="ECO:0000256" key="2">
    <source>
        <dbReference type="ARBA" id="ARBA00022723"/>
    </source>
</evidence>
<feature type="domain" description="RING-type" evidence="8">
    <location>
        <begin position="149"/>
        <end position="188"/>
    </location>
</feature>
<dbReference type="Gene3D" id="3.10.20.90">
    <property type="entry name" value="Phosphatidylinositol 3-kinase Catalytic Subunit, Chain A, domain 1"/>
    <property type="match status" value="1"/>
</dbReference>
<dbReference type="Gramene" id="mRNA:HanXRQr2_Chr06g0261421">
    <property type="protein sequence ID" value="mRNA:HanXRQr2_Chr06g0261421"/>
    <property type="gene ID" value="HanXRQr2_Chr06g0261421"/>
</dbReference>
<reference evidence="12" key="2">
    <citation type="submission" date="2017-02" db="EMBL/GenBank/DDBJ databases">
        <title>Sunflower complete genome.</title>
        <authorList>
            <person name="Langlade N."/>
            <person name="Munos S."/>
        </authorList>
    </citation>
    <scope>NUCLEOTIDE SEQUENCE [LARGE SCALE GENOMIC DNA]</scope>
    <source>
        <tissue evidence="12">Leaves</tissue>
    </source>
</reference>
<name>A0A251TYB3_HELAN</name>
<evidence type="ECO:0000256" key="3">
    <source>
        <dbReference type="ARBA" id="ARBA00022771"/>
    </source>
</evidence>
<proteinExistence type="predicted"/>
<dbReference type="GO" id="GO:0016567">
    <property type="term" value="P:protein ubiquitination"/>
    <property type="evidence" value="ECO:0000318"/>
    <property type="project" value="GO_Central"/>
</dbReference>
<evidence type="ECO:0000256" key="5">
    <source>
        <dbReference type="ARBA" id="ARBA00023242"/>
    </source>
</evidence>
<evidence type="ECO:0000256" key="4">
    <source>
        <dbReference type="ARBA" id="ARBA00022833"/>
    </source>
</evidence>
<dbReference type="PROSITE" id="PS51282">
    <property type="entry name" value="DWNN"/>
    <property type="match status" value="1"/>
</dbReference>
<dbReference type="GO" id="GO:0006511">
    <property type="term" value="P:ubiquitin-dependent protein catabolic process"/>
    <property type="evidence" value="ECO:0000318"/>
    <property type="project" value="GO_Central"/>
</dbReference>
<dbReference type="InterPro" id="IPR033489">
    <property type="entry name" value="RBBP6"/>
</dbReference>
<comment type="subcellular location">
    <subcellularLocation>
        <location evidence="1">Nucleus</location>
    </subcellularLocation>
</comment>
<dbReference type="PANTHER" id="PTHR15439">
    <property type="entry name" value="RETINOBLASTOMA-BINDING PROTEIN 6"/>
    <property type="match status" value="1"/>
</dbReference>
<feature type="compositionally biased region" description="Basic and acidic residues" evidence="7">
    <location>
        <begin position="487"/>
        <end position="507"/>
    </location>
</feature>
<evidence type="ECO:0000259" key="10">
    <source>
        <dbReference type="PROSITE" id="PS51282"/>
    </source>
</evidence>
<gene>
    <name evidence="12" type="ORF">HannXRQ_Chr09g0261791</name>
    <name evidence="11" type="ORF">HanXRQr2_Chr06g0261421</name>
</gene>
<evidence type="ECO:0000256" key="1">
    <source>
        <dbReference type="ARBA" id="ARBA00004123"/>
    </source>
</evidence>
<dbReference type="GO" id="GO:0003676">
    <property type="term" value="F:nucleic acid binding"/>
    <property type="evidence" value="ECO:0007669"/>
    <property type="project" value="InterPro"/>
</dbReference>
<dbReference type="Proteomes" id="UP000215914">
    <property type="component" value="Chromosome 9"/>
</dbReference>
<dbReference type="GO" id="GO:0008270">
    <property type="term" value="F:zinc ion binding"/>
    <property type="evidence" value="ECO:0007669"/>
    <property type="project" value="UniProtKB-KW"/>
</dbReference>
<evidence type="ECO:0000313" key="11">
    <source>
        <dbReference type="EMBL" id="KAF5802603.1"/>
    </source>
</evidence>
<dbReference type="GO" id="GO:0006397">
    <property type="term" value="P:mRNA processing"/>
    <property type="evidence" value="ECO:0007669"/>
    <property type="project" value="InterPro"/>
</dbReference>
<dbReference type="InterPro" id="IPR017907">
    <property type="entry name" value="Znf_RING_CS"/>
</dbReference>
<dbReference type="InterPro" id="IPR001878">
    <property type="entry name" value="Znf_CCHC"/>
</dbReference>
<dbReference type="STRING" id="4232.A0A251TYB3"/>
<keyword evidence="3 6" id="KW-0863">Zinc-finger</keyword>
<dbReference type="SMART" id="SM01180">
    <property type="entry name" value="DWNN"/>
    <property type="match status" value="1"/>
</dbReference>
<reference evidence="11" key="3">
    <citation type="submission" date="2020-06" db="EMBL/GenBank/DDBJ databases">
        <title>Helianthus annuus Genome sequencing and assembly Release 2.</title>
        <authorList>
            <person name="Gouzy J."/>
            <person name="Langlade N."/>
            <person name="Munos S."/>
        </authorList>
    </citation>
    <scope>NUCLEOTIDE SEQUENCE</scope>
    <source>
        <tissue evidence="11">Leaves</tissue>
    </source>
</reference>
<dbReference type="InterPro" id="IPR014891">
    <property type="entry name" value="DWNN_domain"/>
</dbReference>
<feature type="compositionally biased region" description="Basic and acidic residues" evidence="7">
    <location>
        <begin position="597"/>
        <end position="615"/>
    </location>
</feature>
<dbReference type="InParanoid" id="A0A251TYB3"/>
<dbReference type="InterPro" id="IPR013083">
    <property type="entry name" value="Znf_RING/FYVE/PHD"/>
</dbReference>
<dbReference type="EMBL" id="CM007898">
    <property type="protein sequence ID" value="OTG15566.1"/>
    <property type="molecule type" value="Genomic_DNA"/>
</dbReference>
<dbReference type="SMART" id="SM00343">
    <property type="entry name" value="ZnF_C2HC"/>
    <property type="match status" value="1"/>
</dbReference>
<evidence type="ECO:0000259" key="9">
    <source>
        <dbReference type="PROSITE" id="PS50158"/>
    </source>
</evidence>
<dbReference type="Pfam" id="PF00098">
    <property type="entry name" value="zf-CCHC"/>
    <property type="match status" value="1"/>
</dbReference>
<feature type="compositionally biased region" description="Basic and acidic residues" evidence="7">
    <location>
        <begin position="521"/>
        <end position="547"/>
    </location>
</feature>
<dbReference type="SUPFAM" id="SSF57756">
    <property type="entry name" value="Retrovirus zinc finger-like domains"/>
    <property type="match status" value="1"/>
</dbReference>
<keyword evidence="2" id="KW-0479">Metal-binding</keyword>
<feature type="domain" description="CCHC-type" evidence="9">
    <location>
        <begin position="337"/>
        <end position="351"/>
    </location>
</feature>
<dbReference type="PROSITE" id="PS50089">
    <property type="entry name" value="ZF_RING_2"/>
    <property type="match status" value="1"/>
</dbReference>
<dbReference type="PROSITE" id="PS50158">
    <property type="entry name" value="ZF_CCHC"/>
    <property type="match status" value="1"/>
</dbReference>
<dbReference type="OrthoDB" id="106784at2759"/>
<dbReference type="PROSITE" id="PS00518">
    <property type="entry name" value="ZF_RING_1"/>
    <property type="match status" value="1"/>
</dbReference>
<dbReference type="Gene3D" id="3.30.40.10">
    <property type="entry name" value="Zinc/RING finger domain, C3HC4 (zinc finger)"/>
    <property type="match status" value="1"/>
</dbReference>
<evidence type="ECO:0000259" key="8">
    <source>
        <dbReference type="PROSITE" id="PS50089"/>
    </source>
</evidence>
<dbReference type="SUPFAM" id="SSF57850">
    <property type="entry name" value="RING/U-box"/>
    <property type="match status" value="1"/>
</dbReference>
<feature type="domain" description="DWNN" evidence="10">
    <location>
        <begin position="3"/>
        <end position="80"/>
    </location>
</feature>
<dbReference type="GO" id="GO:0005634">
    <property type="term" value="C:nucleus"/>
    <property type="evidence" value="ECO:0000318"/>
    <property type="project" value="GO_Central"/>
</dbReference>
<dbReference type="PANTHER" id="PTHR15439:SF11">
    <property type="entry name" value="E3 UBIQUITIN LIGASE PQT3-LIKE ISOFORM X1"/>
    <property type="match status" value="1"/>
</dbReference>
<keyword evidence="5" id="KW-0539">Nucleus</keyword>